<dbReference type="SUPFAM" id="SSF52540">
    <property type="entry name" value="P-loop containing nucleoside triphosphate hydrolases"/>
    <property type="match status" value="1"/>
</dbReference>
<evidence type="ECO:0000256" key="6">
    <source>
        <dbReference type="ARBA" id="ARBA00023136"/>
    </source>
</evidence>
<dbReference type="Gene3D" id="3.40.50.300">
    <property type="entry name" value="P-loop containing nucleotide triphosphate hydrolases"/>
    <property type="match status" value="1"/>
</dbReference>
<keyword evidence="4 10" id="KW-0067">ATP-binding</keyword>
<dbReference type="GO" id="GO:0005524">
    <property type="term" value="F:ATP binding"/>
    <property type="evidence" value="ECO:0007669"/>
    <property type="project" value="UniProtKB-KW"/>
</dbReference>
<comment type="caution">
    <text evidence="10">The sequence shown here is derived from an EMBL/GenBank/DDBJ whole genome shotgun (WGS) entry which is preliminary data.</text>
</comment>
<accession>A0A939T7J0</accession>
<evidence type="ECO:0000256" key="4">
    <source>
        <dbReference type="ARBA" id="ARBA00022840"/>
    </source>
</evidence>
<dbReference type="InterPro" id="IPR039421">
    <property type="entry name" value="Type_1_exporter"/>
</dbReference>
<organism evidence="10 11">
    <name type="scientific">Actinomadura barringtoniae</name>
    <dbReference type="NCBI Taxonomy" id="1427535"/>
    <lineage>
        <taxon>Bacteria</taxon>
        <taxon>Bacillati</taxon>
        <taxon>Actinomycetota</taxon>
        <taxon>Actinomycetes</taxon>
        <taxon>Streptosporangiales</taxon>
        <taxon>Thermomonosporaceae</taxon>
        <taxon>Actinomadura</taxon>
    </lineage>
</organism>
<keyword evidence="6 7" id="KW-0472">Membrane</keyword>
<dbReference type="Gene3D" id="1.20.1560.10">
    <property type="entry name" value="ABC transporter type 1, transmembrane domain"/>
    <property type="match status" value="1"/>
</dbReference>
<dbReference type="GO" id="GO:0034040">
    <property type="term" value="F:ATPase-coupled lipid transmembrane transporter activity"/>
    <property type="evidence" value="ECO:0007669"/>
    <property type="project" value="TreeGrafter"/>
</dbReference>
<dbReference type="PROSITE" id="PS50929">
    <property type="entry name" value="ABC_TM1F"/>
    <property type="match status" value="1"/>
</dbReference>
<dbReference type="Proteomes" id="UP000669179">
    <property type="component" value="Unassembled WGS sequence"/>
</dbReference>
<protein>
    <submittedName>
        <fullName evidence="10">ABC transporter ATP-binding protein</fullName>
    </submittedName>
</protein>
<dbReference type="Pfam" id="PF00005">
    <property type="entry name" value="ABC_tran"/>
    <property type="match status" value="1"/>
</dbReference>
<evidence type="ECO:0000256" key="1">
    <source>
        <dbReference type="ARBA" id="ARBA00004651"/>
    </source>
</evidence>
<keyword evidence="3" id="KW-0547">Nucleotide-binding</keyword>
<comment type="subcellular location">
    <subcellularLocation>
        <location evidence="1">Cell membrane</location>
        <topology evidence="1">Multi-pass membrane protein</topology>
    </subcellularLocation>
</comment>
<evidence type="ECO:0000256" key="7">
    <source>
        <dbReference type="SAM" id="Phobius"/>
    </source>
</evidence>
<evidence type="ECO:0000256" key="3">
    <source>
        <dbReference type="ARBA" id="ARBA00022741"/>
    </source>
</evidence>
<dbReference type="AlphaFoldDB" id="A0A939T7J0"/>
<dbReference type="InterPro" id="IPR036640">
    <property type="entry name" value="ABC1_TM_sf"/>
</dbReference>
<evidence type="ECO:0000256" key="5">
    <source>
        <dbReference type="ARBA" id="ARBA00022989"/>
    </source>
</evidence>
<feature type="transmembrane region" description="Helical" evidence="7">
    <location>
        <begin position="258"/>
        <end position="281"/>
    </location>
</feature>
<dbReference type="EMBL" id="JAGEOJ010000001">
    <property type="protein sequence ID" value="MBO2445930.1"/>
    <property type="molecule type" value="Genomic_DNA"/>
</dbReference>
<dbReference type="SMART" id="SM00382">
    <property type="entry name" value="AAA"/>
    <property type="match status" value="1"/>
</dbReference>
<evidence type="ECO:0000259" key="9">
    <source>
        <dbReference type="PROSITE" id="PS50929"/>
    </source>
</evidence>
<dbReference type="PANTHER" id="PTHR24221">
    <property type="entry name" value="ATP-BINDING CASSETTE SUB-FAMILY B"/>
    <property type="match status" value="1"/>
</dbReference>
<gene>
    <name evidence="10" type="ORF">J4573_02400</name>
</gene>
<reference evidence="10" key="1">
    <citation type="submission" date="2021-03" db="EMBL/GenBank/DDBJ databases">
        <authorList>
            <person name="Kanchanasin P."/>
            <person name="Saeng-In P."/>
            <person name="Phongsopitanun W."/>
            <person name="Yuki M."/>
            <person name="Kudo T."/>
            <person name="Ohkuma M."/>
            <person name="Tanasupawat S."/>
        </authorList>
    </citation>
    <scope>NUCLEOTIDE SEQUENCE</scope>
    <source>
        <strain evidence="10">GKU 128</strain>
    </source>
</reference>
<name>A0A939T7J0_9ACTN</name>
<feature type="transmembrane region" description="Helical" evidence="7">
    <location>
        <begin position="225"/>
        <end position="246"/>
    </location>
</feature>
<dbReference type="SUPFAM" id="SSF90123">
    <property type="entry name" value="ABC transporter transmembrane region"/>
    <property type="match status" value="1"/>
</dbReference>
<evidence type="ECO:0000256" key="2">
    <source>
        <dbReference type="ARBA" id="ARBA00022692"/>
    </source>
</evidence>
<keyword evidence="2 7" id="KW-0812">Transmembrane</keyword>
<dbReference type="InterPro" id="IPR027417">
    <property type="entry name" value="P-loop_NTPase"/>
</dbReference>
<feature type="domain" description="ABC transmembrane type-1" evidence="9">
    <location>
        <begin position="1"/>
        <end position="284"/>
    </location>
</feature>
<feature type="transmembrane region" description="Helical" evidence="7">
    <location>
        <begin position="34"/>
        <end position="53"/>
    </location>
</feature>
<dbReference type="PROSITE" id="PS50893">
    <property type="entry name" value="ABC_TRANSPORTER_2"/>
    <property type="match status" value="1"/>
</dbReference>
<dbReference type="InterPro" id="IPR003439">
    <property type="entry name" value="ABC_transporter-like_ATP-bd"/>
</dbReference>
<sequence length="590" mass="63548">MVGMAVVAAVAPLAVAWSTKLVLDRLVAGADLATLVWLACCLAVAGILAAVVPQMSRFLSTEMTRRIELVGMDRLFGSVDRFVGLGRFEDPEFHDRLRLARDSGRAAPSDLVQSMIGFGQGLVTGLGFIGSLATLSRPMTAVVLATAVPAVYAERTLARRQASMLWGISPAIRREIFYSMLLGEVRAAKEVRIFGIGGHLRQRMLAERRSANVAQRRLDLRKLRVQGTLAGLLALVAGAGLVWAITAARGGELTVGDVAMFIAAVAGAQGAVSQVVSHYALARQSMLMFDHYLAVVKVGPDLHVVGAPVEPSALHSGIEFRDVWFRYTPDHPWVLRGVTFTIPHARATALVGSNGAGKSTIIKLLCRFYDPTKGAILWDGVDLRSMEPADLRARIGAVFQDFMEYDLTAAENIGLGHAAVMADRSKLEAAARLAGVHETLARLPHSYDTLLSRMFQPAGSEGQSSEEDARVGVALSTGQWQRLALARALLDDGQDLLILDEPSSGLDAEAEYEIHTMLRARRAGRTSLLISHRLGAIRDADRILVLGDGEILEEGEHAELMALNGLYARLFTLQAQGYRDDTAVATGSSD</sequence>
<dbReference type="InterPro" id="IPR011527">
    <property type="entry name" value="ABC1_TM_dom"/>
</dbReference>
<dbReference type="InterPro" id="IPR003593">
    <property type="entry name" value="AAA+_ATPase"/>
</dbReference>
<keyword evidence="5 7" id="KW-1133">Transmembrane helix</keyword>
<evidence type="ECO:0000313" key="10">
    <source>
        <dbReference type="EMBL" id="MBO2445930.1"/>
    </source>
</evidence>
<keyword evidence="11" id="KW-1185">Reference proteome</keyword>
<proteinExistence type="predicted"/>
<feature type="domain" description="ABC transporter" evidence="8">
    <location>
        <begin position="318"/>
        <end position="573"/>
    </location>
</feature>
<dbReference type="GO" id="GO:0016887">
    <property type="term" value="F:ATP hydrolysis activity"/>
    <property type="evidence" value="ECO:0007669"/>
    <property type="project" value="InterPro"/>
</dbReference>
<dbReference type="GO" id="GO:0140359">
    <property type="term" value="F:ABC-type transporter activity"/>
    <property type="evidence" value="ECO:0007669"/>
    <property type="project" value="InterPro"/>
</dbReference>
<dbReference type="GO" id="GO:0005886">
    <property type="term" value="C:plasma membrane"/>
    <property type="evidence" value="ECO:0007669"/>
    <property type="project" value="UniProtKB-SubCell"/>
</dbReference>
<dbReference type="PANTHER" id="PTHR24221:SF654">
    <property type="entry name" value="ATP-BINDING CASSETTE SUB-FAMILY B MEMBER 6"/>
    <property type="match status" value="1"/>
</dbReference>
<evidence type="ECO:0000259" key="8">
    <source>
        <dbReference type="PROSITE" id="PS50893"/>
    </source>
</evidence>
<evidence type="ECO:0000313" key="11">
    <source>
        <dbReference type="Proteomes" id="UP000669179"/>
    </source>
</evidence>